<evidence type="ECO:0000313" key="2">
    <source>
        <dbReference type="EMBL" id="KAL0067660.1"/>
    </source>
</evidence>
<dbReference type="EMBL" id="JBBXMP010000024">
    <property type="protein sequence ID" value="KAL0067660.1"/>
    <property type="molecule type" value="Genomic_DNA"/>
</dbReference>
<feature type="signal peptide" evidence="1">
    <location>
        <begin position="1"/>
        <end position="26"/>
    </location>
</feature>
<feature type="chain" id="PRO_5046032057" evidence="1">
    <location>
        <begin position="27"/>
        <end position="67"/>
    </location>
</feature>
<reference evidence="2 3" key="1">
    <citation type="submission" date="2024-05" db="EMBL/GenBank/DDBJ databases">
        <title>A draft genome resource for the thread blight pathogen Marasmius tenuissimus strain MS-2.</title>
        <authorList>
            <person name="Yulfo-Soto G.E."/>
            <person name="Baruah I.K."/>
            <person name="Amoako-Attah I."/>
            <person name="Bukari Y."/>
            <person name="Meinhardt L.W."/>
            <person name="Bailey B.A."/>
            <person name="Cohen S.P."/>
        </authorList>
    </citation>
    <scope>NUCLEOTIDE SEQUENCE [LARGE SCALE GENOMIC DNA]</scope>
    <source>
        <strain evidence="2 3">MS-2</strain>
    </source>
</reference>
<keyword evidence="1" id="KW-0732">Signal</keyword>
<evidence type="ECO:0000256" key="1">
    <source>
        <dbReference type="SAM" id="SignalP"/>
    </source>
</evidence>
<keyword evidence="3" id="KW-1185">Reference proteome</keyword>
<evidence type="ECO:0000313" key="3">
    <source>
        <dbReference type="Proteomes" id="UP001437256"/>
    </source>
</evidence>
<comment type="caution">
    <text evidence="2">The sequence shown here is derived from an EMBL/GenBank/DDBJ whole genome shotgun (WGS) entry which is preliminary data.</text>
</comment>
<protein>
    <submittedName>
        <fullName evidence="2">Uncharacterized protein</fullName>
    </submittedName>
</protein>
<name>A0ABR3A2B2_9AGAR</name>
<organism evidence="2 3">
    <name type="scientific">Marasmius tenuissimus</name>
    <dbReference type="NCBI Taxonomy" id="585030"/>
    <lineage>
        <taxon>Eukaryota</taxon>
        <taxon>Fungi</taxon>
        <taxon>Dikarya</taxon>
        <taxon>Basidiomycota</taxon>
        <taxon>Agaricomycotina</taxon>
        <taxon>Agaricomycetes</taxon>
        <taxon>Agaricomycetidae</taxon>
        <taxon>Agaricales</taxon>
        <taxon>Marasmiineae</taxon>
        <taxon>Marasmiaceae</taxon>
        <taxon>Marasmius</taxon>
    </lineage>
</organism>
<accession>A0ABR3A2B2</accession>
<sequence length="67" mass="6734">MQFKSTVALFATVFATLSAVASVAMAGPAAPRAAQACTTVFFPDNCPGNMPNACNGAGSITICCDQC</sequence>
<gene>
    <name evidence="2" type="ORF">AAF712_005375</name>
</gene>
<proteinExistence type="predicted"/>
<dbReference type="Proteomes" id="UP001437256">
    <property type="component" value="Unassembled WGS sequence"/>
</dbReference>